<dbReference type="EMBL" id="MKKU01000040">
    <property type="protein sequence ID" value="RNF26476.1"/>
    <property type="molecule type" value="Genomic_DNA"/>
</dbReference>
<dbReference type="AlphaFoldDB" id="A0A3R7PX13"/>
<gene>
    <name evidence="2" type="ORF">Tco025E_01223</name>
</gene>
<feature type="region of interest" description="Disordered" evidence="1">
    <location>
        <begin position="223"/>
        <end position="246"/>
    </location>
</feature>
<proteinExistence type="predicted"/>
<organism evidence="2 3">
    <name type="scientific">Trypanosoma conorhini</name>
    <dbReference type="NCBI Taxonomy" id="83891"/>
    <lineage>
        <taxon>Eukaryota</taxon>
        <taxon>Discoba</taxon>
        <taxon>Euglenozoa</taxon>
        <taxon>Kinetoplastea</taxon>
        <taxon>Metakinetoplastina</taxon>
        <taxon>Trypanosomatida</taxon>
        <taxon>Trypanosomatidae</taxon>
        <taxon>Trypanosoma</taxon>
    </lineage>
</organism>
<dbReference type="GeneID" id="40314834"/>
<feature type="region of interest" description="Disordered" evidence="1">
    <location>
        <begin position="290"/>
        <end position="410"/>
    </location>
</feature>
<dbReference type="Proteomes" id="UP000284403">
    <property type="component" value="Unassembled WGS sequence"/>
</dbReference>
<keyword evidence="3" id="KW-1185">Reference proteome</keyword>
<evidence type="ECO:0000313" key="2">
    <source>
        <dbReference type="EMBL" id="RNF26476.1"/>
    </source>
</evidence>
<sequence length="597" mass="64967">MPLVLSGAAVSQVHDHCLNAGVPGVVHWELTRPDGFFGCGWGHLKEMSPQDARRSSSSASPGEYDSVSSGNTHYFGGPPLCKGAKCASEKENRCDGSNAIELSLLHSGLLDDLLDETSSEQPLHAATMDTVADAVTHPSGLPQIPAAPLTTLCGLFSSDRTWINECPPSAARKTPVPTLKNSVGSHLSPPLVAPVGGLTASCNTEASLADWTRMTMRALSHPLAGTTQGEGPRSSLPRRAPPCCRPRHSITQLMAQLTRDTNDTSAATSDTHLTATVKRPEVKAIPLDWHSVEGKGTDPLVPQLANGRALNRGDGSSGTRSTASFRDSGRRPCCRPPLAVGCSPLSSPREGGPGEASVLAERDHDGGPTAAAAWLKSAVMDSPRRRHRSDCQSSYHHHVSQGPPHELNLNRDTLSDLHRNSSQVCSLRDMMNDVRFSAIKSAQEWPPRTGDDVSRLLKRLYAEELLRHLTVVSFSRKDPEGVLQLFESWKRKRIFPPDAQFGVYYWYTMKRKNERLCLKHNGSGPSAEPRRGCDYALRGAHRKCRYPHKCLFCGAGDHGWVEEERCNRYLSLQGEMKRLGVTNDVALILLDALECGE</sequence>
<accession>A0A3R7PX13</accession>
<evidence type="ECO:0000313" key="3">
    <source>
        <dbReference type="Proteomes" id="UP000284403"/>
    </source>
</evidence>
<reference evidence="2 3" key="1">
    <citation type="journal article" date="2018" name="BMC Genomics">
        <title>Genomic comparison of Trypanosoma conorhini and Trypanosoma rangeli to Trypanosoma cruzi strains of high and low virulence.</title>
        <authorList>
            <person name="Bradwell K.R."/>
            <person name="Koparde V.N."/>
            <person name="Matveyev A.V."/>
            <person name="Serrano M.G."/>
            <person name="Alves J.M."/>
            <person name="Parikh H."/>
            <person name="Huang B."/>
            <person name="Lee V."/>
            <person name="Espinosa-Alvarez O."/>
            <person name="Ortiz P.A."/>
            <person name="Costa-Martins A.G."/>
            <person name="Teixeira M.M."/>
            <person name="Buck G.A."/>
        </authorList>
    </citation>
    <scope>NUCLEOTIDE SEQUENCE [LARGE SCALE GENOMIC DNA]</scope>
    <source>
        <strain evidence="2 3">025E</strain>
    </source>
</reference>
<name>A0A3R7PX13_9TRYP</name>
<dbReference type="OrthoDB" id="238616at2759"/>
<evidence type="ECO:0000256" key="1">
    <source>
        <dbReference type="SAM" id="MobiDB-lite"/>
    </source>
</evidence>
<comment type="caution">
    <text evidence="2">The sequence shown here is derived from an EMBL/GenBank/DDBJ whole genome shotgun (WGS) entry which is preliminary data.</text>
</comment>
<protein>
    <submittedName>
        <fullName evidence="2">Uncharacterized protein</fullName>
    </submittedName>
</protein>
<dbReference type="RefSeq" id="XP_029231682.1">
    <property type="nucleotide sequence ID" value="XM_029368161.1"/>
</dbReference>